<dbReference type="GO" id="GO:0000155">
    <property type="term" value="F:phosphorelay sensor kinase activity"/>
    <property type="evidence" value="ECO:0007669"/>
    <property type="project" value="InterPro"/>
</dbReference>
<dbReference type="Gene3D" id="1.10.287.130">
    <property type="match status" value="1"/>
</dbReference>
<dbReference type="EMBL" id="CP042425">
    <property type="protein sequence ID" value="QEL16584.1"/>
    <property type="molecule type" value="Genomic_DNA"/>
</dbReference>
<organism evidence="13 14">
    <name type="scientific">Limnoglobus roseus</name>
    <dbReference type="NCBI Taxonomy" id="2598579"/>
    <lineage>
        <taxon>Bacteria</taxon>
        <taxon>Pseudomonadati</taxon>
        <taxon>Planctomycetota</taxon>
        <taxon>Planctomycetia</taxon>
        <taxon>Gemmatales</taxon>
        <taxon>Gemmataceae</taxon>
        <taxon>Limnoglobus</taxon>
    </lineage>
</organism>
<feature type="transmembrane region" description="Helical" evidence="10">
    <location>
        <begin position="214"/>
        <end position="234"/>
    </location>
</feature>
<dbReference type="SMART" id="SM00387">
    <property type="entry name" value="HATPase_c"/>
    <property type="match status" value="1"/>
</dbReference>
<dbReference type="InterPro" id="IPR003661">
    <property type="entry name" value="HisK_dim/P_dom"/>
</dbReference>
<proteinExistence type="predicted"/>
<dbReference type="SMART" id="SM00304">
    <property type="entry name" value="HAMP"/>
    <property type="match status" value="1"/>
</dbReference>
<dbReference type="KEGG" id="lrs:PX52LOC_03544"/>
<evidence type="ECO:0000259" key="11">
    <source>
        <dbReference type="PROSITE" id="PS50109"/>
    </source>
</evidence>
<evidence type="ECO:0000256" key="10">
    <source>
        <dbReference type="SAM" id="Phobius"/>
    </source>
</evidence>
<evidence type="ECO:0000256" key="2">
    <source>
        <dbReference type="ARBA" id="ARBA00004370"/>
    </source>
</evidence>
<dbReference type="PRINTS" id="PR00344">
    <property type="entry name" value="BCTRLSENSOR"/>
</dbReference>
<dbReference type="InterPro" id="IPR036890">
    <property type="entry name" value="HATPase_C_sf"/>
</dbReference>
<dbReference type="PROSITE" id="PS50885">
    <property type="entry name" value="HAMP"/>
    <property type="match status" value="1"/>
</dbReference>
<reference evidence="14" key="1">
    <citation type="submission" date="2019-08" db="EMBL/GenBank/DDBJ databases">
        <title>Limnoglobus roseus gen. nov., sp. nov., a novel freshwater planctomycete with a giant genome from the family Gemmataceae.</title>
        <authorList>
            <person name="Kulichevskaya I.S."/>
            <person name="Naumoff D.G."/>
            <person name="Miroshnikov K."/>
            <person name="Ivanova A."/>
            <person name="Philippov D.A."/>
            <person name="Hakobyan A."/>
            <person name="Rijpstra I.C."/>
            <person name="Sinninghe Damste J.S."/>
            <person name="Liesack W."/>
            <person name="Dedysh S.N."/>
        </authorList>
    </citation>
    <scope>NUCLEOTIDE SEQUENCE [LARGE SCALE GENOMIC DNA]</scope>
    <source>
        <strain evidence="14">PX52</strain>
    </source>
</reference>
<dbReference type="CDD" id="cd06225">
    <property type="entry name" value="HAMP"/>
    <property type="match status" value="1"/>
</dbReference>
<keyword evidence="9" id="KW-0902">Two-component regulatory system</keyword>
<keyword evidence="10" id="KW-1133">Transmembrane helix</keyword>
<dbReference type="GO" id="GO:0005524">
    <property type="term" value="F:ATP binding"/>
    <property type="evidence" value="ECO:0007669"/>
    <property type="project" value="UniProtKB-KW"/>
</dbReference>
<evidence type="ECO:0000256" key="3">
    <source>
        <dbReference type="ARBA" id="ARBA00012438"/>
    </source>
</evidence>
<accession>A0A5C1AHH7</accession>
<keyword evidence="6" id="KW-0547">Nucleotide-binding</keyword>
<evidence type="ECO:0000256" key="5">
    <source>
        <dbReference type="ARBA" id="ARBA00022679"/>
    </source>
</evidence>
<comment type="subcellular location">
    <subcellularLocation>
        <location evidence="2">Membrane</location>
    </subcellularLocation>
</comment>
<evidence type="ECO:0000256" key="9">
    <source>
        <dbReference type="ARBA" id="ARBA00023012"/>
    </source>
</evidence>
<dbReference type="Pfam" id="PF00512">
    <property type="entry name" value="HisKA"/>
    <property type="match status" value="1"/>
</dbReference>
<dbReference type="SUPFAM" id="SSF47384">
    <property type="entry name" value="Homodimeric domain of signal transducing histidine kinase"/>
    <property type="match status" value="1"/>
</dbReference>
<keyword evidence="5" id="KW-0808">Transferase</keyword>
<dbReference type="InterPro" id="IPR003594">
    <property type="entry name" value="HATPase_dom"/>
</dbReference>
<dbReference type="AlphaFoldDB" id="A0A5C1AHH7"/>
<dbReference type="PANTHER" id="PTHR43065">
    <property type="entry name" value="SENSOR HISTIDINE KINASE"/>
    <property type="match status" value="1"/>
</dbReference>
<keyword evidence="4" id="KW-0597">Phosphoprotein</keyword>
<evidence type="ECO:0000256" key="4">
    <source>
        <dbReference type="ARBA" id="ARBA00022553"/>
    </source>
</evidence>
<evidence type="ECO:0000313" key="14">
    <source>
        <dbReference type="Proteomes" id="UP000324974"/>
    </source>
</evidence>
<dbReference type="CDD" id="cd00082">
    <property type="entry name" value="HisKA"/>
    <property type="match status" value="1"/>
</dbReference>
<feature type="domain" description="HAMP" evidence="12">
    <location>
        <begin position="236"/>
        <end position="288"/>
    </location>
</feature>
<dbReference type="OrthoDB" id="226486at2"/>
<keyword evidence="10" id="KW-0812">Transmembrane</keyword>
<dbReference type="InterPro" id="IPR004358">
    <property type="entry name" value="Sig_transdc_His_kin-like_C"/>
</dbReference>
<sequence length="557" mass="61347">MARPWRLRHKLVFGLALVIASIALLIGGAALGLTSYVEAERLADHKMHQIRVIIILRDHIHYMATYTPVNRPEEAAKIPSKSNEPAVWPGSANARAEEQKQILIQLGYAEKAVAYYRETLKTTEPFRGSDPDEGEGERHALGRIEHSLAALRKAVTARGASVSTTGDSRLIDDPPVRAAHSELLKESTELFTLLGTDIKYSFTQADSNRKRGTVIALTATVIAVILIMTLLYYFKVWVFSPIRQLQAGVQRVHAGDFDSPIHIGSRDELDELANEFNTMTARLRDVYADLARQVNERSRQLVRSERMVSVGFLAAGVAHEINNPLASIAFCSEALERRVDEVSKRLTPGDAEVLAKYLRVIQQEAFRCKQITQKLLDFSRSGEGRRESTDLGRLIQDVIDVARPLPNCRGKSIEFNPVYVVAAVNPPDMKSVVLNLVVNALDSMDEGGVLSIAAARQGEFVELLFQDTGCGMTPEVLQNLFEPFYTRKRTGNGTGLGLSISHQIIDQHGGTVAVTSDGPGHGSTFVVRLPVQAVVKRPAATDEPDILPLRPLQQKVA</sequence>
<keyword evidence="7 13" id="KW-0418">Kinase</keyword>
<dbReference type="PROSITE" id="PS50109">
    <property type="entry name" value="HIS_KIN"/>
    <property type="match status" value="1"/>
</dbReference>
<dbReference type="SUPFAM" id="SSF158472">
    <property type="entry name" value="HAMP domain-like"/>
    <property type="match status" value="1"/>
</dbReference>
<evidence type="ECO:0000256" key="7">
    <source>
        <dbReference type="ARBA" id="ARBA00022777"/>
    </source>
</evidence>
<dbReference type="GO" id="GO:0016020">
    <property type="term" value="C:membrane"/>
    <property type="evidence" value="ECO:0007669"/>
    <property type="project" value="UniProtKB-SubCell"/>
</dbReference>
<dbReference type="Gene3D" id="3.30.565.10">
    <property type="entry name" value="Histidine kinase-like ATPase, C-terminal domain"/>
    <property type="match status" value="1"/>
</dbReference>
<evidence type="ECO:0000313" key="13">
    <source>
        <dbReference type="EMBL" id="QEL16584.1"/>
    </source>
</evidence>
<keyword evidence="10" id="KW-0472">Membrane</keyword>
<keyword evidence="14" id="KW-1185">Reference proteome</keyword>
<dbReference type="PANTHER" id="PTHR43065:SF46">
    <property type="entry name" value="C4-DICARBOXYLATE TRANSPORT SENSOR PROTEIN DCTB"/>
    <property type="match status" value="1"/>
</dbReference>
<evidence type="ECO:0000256" key="6">
    <source>
        <dbReference type="ARBA" id="ARBA00022741"/>
    </source>
</evidence>
<evidence type="ECO:0000256" key="1">
    <source>
        <dbReference type="ARBA" id="ARBA00000085"/>
    </source>
</evidence>
<protein>
    <recommendedName>
        <fullName evidence="3">histidine kinase</fullName>
        <ecNumber evidence="3">2.7.13.3</ecNumber>
    </recommendedName>
</protein>
<name>A0A5C1AHH7_9BACT</name>
<dbReference type="SMART" id="SM00388">
    <property type="entry name" value="HisKA"/>
    <property type="match status" value="1"/>
</dbReference>
<dbReference type="InterPro" id="IPR036097">
    <property type="entry name" value="HisK_dim/P_sf"/>
</dbReference>
<gene>
    <name evidence="13" type="ORF">PX52LOC_03544</name>
</gene>
<dbReference type="Pfam" id="PF02518">
    <property type="entry name" value="HATPase_c"/>
    <property type="match status" value="1"/>
</dbReference>
<feature type="domain" description="Histidine kinase" evidence="11">
    <location>
        <begin position="316"/>
        <end position="533"/>
    </location>
</feature>
<comment type="catalytic activity">
    <reaction evidence="1">
        <text>ATP + protein L-histidine = ADP + protein N-phospho-L-histidine.</text>
        <dbReference type="EC" id="2.7.13.3"/>
    </reaction>
</comment>
<dbReference type="Pfam" id="PF00672">
    <property type="entry name" value="HAMP"/>
    <property type="match status" value="1"/>
</dbReference>
<evidence type="ECO:0000259" key="12">
    <source>
        <dbReference type="PROSITE" id="PS50885"/>
    </source>
</evidence>
<dbReference type="EC" id="2.7.13.3" evidence="3"/>
<keyword evidence="8" id="KW-0067">ATP-binding</keyword>
<dbReference type="InterPro" id="IPR005467">
    <property type="entry name" value="His_kinase_dom"/>
</dbReference>
<dbReference type="InterPro" id="IPR003660">
    <property type="entry name" value="HAMP_dom"/>
</dbReference>
<evidence type="ECO:0000256" key="8">
    <source>
        <dbReference type="ARBA" id="ARBA00022840"/>
    </source>
</evidence>
<dbReference type="Proteomes" id="UP000324974">
    <property type="component" value="Chromosome"/>
</dbReference>
<dbReference type="Gene3D" id="6.10.340.10">
    <property type="match status" value="1"/>
</dbReference>
<dbReference type="SUPFAM" id="SSF55874">
    <property type="entry name" value="ATPase domain of HSP90 chaperone/DNA topoisomerase II/histidine kinase"/>
    <property type="match status" value="1"/>
</dbReference>
<dbReference type="RefSeq" id="WP_149111296.1">
    <property type="nucleotide sequence ID" value="NZ_CP042425.1"/>
</dbReference>